<accession>A0A1S3GYI3</accession>
<dbReference type="AlphaFoldDB" id="A0A1S3GYI3"/>
<evidence type="ECO:0000256" key="1">
    <source>
        <dbReference type="SAM" id="MobiDB-lite"/>
    </source>
</evidence>
<gene>
    <name evidence="3" type="primary">LOC106150505</name>
</gene>
<dbReference type="GeneID" id="106150505"/>
<protein>
    <submittedName>
        <fullName evidence="3">Uncharacterized protein LOC106150505</fullName>
    </submittedName>
</protein>
<sequence>MKSSTLTKIKMQSSKKYKTQIEDKDIPPTKETTPAPCDESDVSHQRAEKSILVLRSKLNDVFLRQEETLVKLKTMCLEIGNSLGGPLRWRQKEYMENVKRYLSNKEGESCIDVAFMSFN</sequence>
<proteinExistence type="predicted"/>
<evidence type="ECO:0000313" key="3">
    <source>
        <dbReference type="RefSeq" id="XP_013378818.1"/>
    </source>
</evidence>
<dbReference type="KEGG" id="lak:106150505"/>
<feature type="region of interest" description="Disordered" evidence="1">
    <location>
        <begin position="1"/>
        <end position="44"/>
    </location>
</feature>
<reference evidence="3" key="1">
    <citation type="submission" date="2025-08" db="UniProtKB">
        <authorList>
            <consortium name="RefSeq"/>
        </authorList>
    </citation>
    <scope>IDENTIFICATION</scope>
    <source>
        <tissue evidence="3">Gonads</tissue>
    </source>
</reference>
<feature type="compositionally biased region" description="Basic and acidic residues" evidence="1">
    <location>
        <begin position="19"/>
        <end position="28"/>
    </location>
</feature>
<dbReference type="RefSeq" id="XP_013378818.1">
    <property type="nucleotide sequence ID" value="XM_013523364.1"/>
</dbReference>
<name>A0A1S3GYI3_LINAN</name>
<keyword evidence="2" id="KW-1185">Reference proteome</keyword>
<dbReference type="Proteomes" id="UP000085678">
    <property type="component" value="Unplaced"/>
</dbReference>
<organism evidence="2 3">
    <name type="scientific">Lingula anatina</name>
    <name type="common">Brachiopod</name>
    <name type="synonym">Lingula unguis</name>
    <dbReference type="NCBI Taxonomy" id="7574"/>
    <lineage>
        <taxon>Eukaryota</taxon>
        <taxon>Metazoa</taxon>
        <taxon>Spiralia</taxon>
        <taxon>Lophotrochozoa</taxon>
        <taxon>Brachiopoda</taxon>
        <taxon>Linguliformea</taxon>
        <taxon>Lingulata</taxon>
        <taxon>Lingulida</taxon>
        <taxon>Linguloidea</taxon>
        <taxon>Lingulidae</taxon>
        <taxon>Lingula</taxon>
    </lineage>
</organism>
<evidence type="ECO:0000313" key="2">
    <source>
        <dbReference type="Proteomes" id="UP000085678"/>
    </source>
</evidence>
<dbReference type="InParanoid" id="A0A1S3GYI3"/>
<feature type="compositionally biased region" description="Polar residues" evidence="1">
    <location>
        <begin position="1"/>
        <end position="12"/>
    </location>
</feature>